<reference evidence="1 2" key="1">
    <citation type="submission" date="2014-04" db="EMBL/GenBank/DDBJ databases">
        <title>Evolutionary Origins and Diversification of the Mycorrhizal Mutualists.</title>
        <authorList>
            <consortium name="DOE Joint Genome Institute"/>
            <consortium name="Mycorrhizal Genomics Consortium"/>
            <person name="Kohler A."/>
            <person name="Kuo A."/>
            <person name="Nagy L.G."/>
            <person name="Floudas D."/>
            <person name="Copeland A."/>
            <person name="Barry K.W."/>
            <person name="Cichocki N."/>
            <person name="Veneault-Fourrey C."/>
            <person name="LaButti K."/>
            <person name="Lindquist E.A."/>
            <person name="Lipzen A."/>
            <person name="Lundell T."/>
            <person name="Morin E."/>
            <person name="Murat C."/>
            <person name="Riley R."/>
            <person name="Ohm R."/>
            <person name="Sun H."/>
            <person name="Tunlid A."/>
            <person name="Henrissat B."/>
            <person name="Grigoriev I.V."/>
            <person name="Hibbett D.S."/>
            <person name="Martin F."/>
        </authorList>
    </citation>
    <scope>NUCLEOTIDE SEQUENCE [LARGE SCALE GENOMIC DNA]</scope>
    <source>
        <strain evidence="1 2">Koide BX008</strain>
    </source>
</reference>
<name>A0A0C2T5Q7_AMAMK</name>
<dbReference type="AlphaFoldDB" id="A0A0C2T5Q7"/>
<evidence type="ECO:0000313" key="2">
    <source>
        <dbReference type="Proteomes" id="UP000054549"/>
    </source>
</evidence>
<dbReference type="STRING" id="946122.A0A0C2T5Q7"/>
<dbReference type="EMBL" id="KN818222">
    <property type="protein sequence ID" value="KIL71290.1"/>
    <property type="molecule type" value="Genomic_DNA"/>
</dbReference>
<proteinExistence type="predicted"/>
<accession>A0A0C2T5Q7</accession>
<organism evidence="1 2">
    <name type="scientific">Amanita muscaria (strain Koide BX008)</name>
    <dbReference type="NCBI Taxonomy" id="946122"/>
    <lineage>
        <taxon>Eukaryota</taxon>
        <taxon>Fungi</taxon>
        <taxon>Dikarya</taxon>
        <taxon>Basidiomycota</taxon>
        <taxon>Agaricomycotina</taxon>
        <taxon>Agaricomycetes</taxon>
        <taxon>Agaricomycetidae</taxon>
        <taxon>Agaricales</taxon>
        <taxon>Pluteineae</taxon>
        <taxon>Amanitaceae</taxon>
        <taxon>Amanita</taxon>
    </lineage>
</organism>
<gene>
    <name evidence="1" type="ORF">M378DRAFT_154835</name>
</gene>
<dbReference type="Proteomes" id="UP000054549">
    <property type="component" value="Unassembled WGS sequence"/>
</dbReference>
<evidence type="ECO:0000313" key="1">
    <source>
        <dbReference type="EMBL" id="KIL71290.1"/>
    </source>
</evidence>
<dbReference type="HOGENOM" id="CLU_2145201_0_0_1"/>
<dbReference type="OrthoDB" id="2570580at2759"/>
<protein>
    <submittedName>
        <fullName evidence="1">Uncharacterized protein</fullName>
    </submittedName>
</protein>
<keyword evidence="2" id="KW-1185">Reference proteome</keyword>
<sequence>MIVGDEDGRVAKLTAWRDVAEVWGGAQEDGEENPRRRHRLTGEALKRGDIVLIENVNGSKDAKTLTPVLVASPYLSSRLLSHFATRRRRSEVEAGFEVGSDRCCGEKGRGCG</sequence>
<dbReference type="InParanoid" id="A0A0C2T5Q7"/>